<reference evidence="2" key="1">
    <citation type="submission" date="2020-11" db="EMBL/GenBank/DDBJ databases">
        <authorList>
            <consortium name="DOE Joint Genome Institute"/>
            <person name="Ahrendt S."/>
            <person name="Riley R."/>
            <person name="Andreopoulos W."/>
            <person name="Labutti K."/>
            <person name="Pangilinan J."/>
            <person name="Ruiz-Duenas F.J."/>
            <person name="Barrasa J.M."/>
            <person name="Sanchez-Garcia M."/>
            <person name="Camarero S."/>
            <person name="Miyauchi S."/>
            <person name="Serrano A."/>
            <person name="Linde D."/>
            <person name="Babiker R."/>
            <person name="Drula E."/>
            <person name="Ayuso-Fernandez I."/>
            <person name="Pacheco R."/>
            <person name="Padilla G."/>
            <person name="Ferreira P."/>
            <person name="Barriuso J."/>
            <person name="Kellner H."/>
            <person name="Castanera R."/>
            <person name="Alfaro M."/>
            <person name="Ramirez L."/>
            <person name="Pisabarro A.G."/>
            <person name="Kuo A."/>
            <person name="Tritt A."/>
            <person name="Lipzen A."/>
            <person name="He G."/>
            <person name="Yan M."/>
            <person name="Ng V."/>
            <person name="Cullen D."/>
            <person name="Martin F."/>
            <person name="Rosso M.-N."/>
            <person name="Henrissat B."/>
            <person name="Hibbett D."/>
            <person name="Martinez A.T."/>
            <person name="Grigoriev I.V."/>
        </authorList>
    </citation>
    <scope>NUCLEOTIDE SEQUENCE</scope>
    <source>
        <strain evidence="2">ATCC 90797</strain>
    </source>
</reference>
<dbReference type="Proteomes" id="UP000807025">
    <property type="component" value="Unassembled WGS sequence"/>
</dbReference>
<feature type="region of interest" description="Disordered" evidence="1">
    <location>
        <begin position="184"/>
        <end position="208"/>
    </location>
</feature>
<dbReference type="OrthoDB" id="2563277at2759"/>
<dbReference type="EMBL" id="MU154708">
    <property type="protein sequence ID" value="KAF9488564.1"/>
    <property type="molecule type" value="Genomic_DNA"/>
</dbReference>
<sequence length="420" mass="45496">MSILSAGVEIALWLTLKSIAPTEQLKTQVTATVTPSQLKHKHTTMLPSPGPPPAEPSLLPHLWLPFQQSHSRKKSLLSYSVSLNPHDDSDRSDSMPIPAEAKCVLGMTGTMGVSVAEGYIVELDASDPNSDIPDKLQVLLAGQSDLEDTMEFLRSAITTASPPSLRGVLNVSAASDYPPFHAHLVDKEDNHADIDTGQSSSDDDDTKKSFNFTGELKVLNESSASDCRSFIEQLENTFKTPAKLKFKFGDTFLQIVNMKEPTFTGSESQVNSDSLDMLKSASKFIMDVKLMILPGSDSLAHTDSLISSIRGSDQESEEVIPHPHRFTLSTGSRLSVGQLNVDFKFGGRPTFQPAEPRSLTLSNIIPSPAHQCKLSNLSFSAKGDSVLHSILAKASDLPVSIAPPLPHQQLDSDCSSKHRV</sequence>
<proteinExistence type="predicted"/>
<feature type="compositionally biased region" description="Basic and acidic residues" evidence="1">
    <location>
        <begin position="184"/>
        <end position="194"/>
    </location>
</feature>
<name>A0A9P5ZLK7_PLEER</name>
<evidence type="ECO:0000313" key="2">
    <source>
        <dbReference type="EMBL" id="KAF9488564.1"/>
    </source>
</evidence>
<evidence type="ECO:0000256" key="1">
    <source>
        <dbReference type="SAM" id="MobiDB-lite"/>
    </source>
</evidence>
<accession>A0A9P5ZLK7</accession>
<gene>
    <name evidence="2" type="ORF">BDN71DRAFT_1535032</name>
</gene>
<organism evidence="2 3">
    <name type="scientific">Pleurotus eryngii</name>
    <name type="common">Boletus of the steppes</name>
    <dbReference type="NCBI Taxonomy" id="5323"/>
    <lineage>
        <taxon>Eukaryota</taxon>
        <taxon>Fungi</taxon>
        <taxon>Dikarya</taxon>
        <taxon>Basidiomycota</taxon>
        <taxon>Agaricomycotina</taxon>
        <taxon>Agaricomycetes</taxon>
        <taxon>Agaricomycetidae</taxon>
        <taxon>Agaricales</taxon>
        <taxon>Pleurotineae</taxon>
        <taxon>Pleurotaceae</taxon>
        <taxon>Pleurotus</taxon>
    </lineage>
</organism>
<dbReference type="AlphaFoldDB" id="A0A9P5ZLK7"/>
<comment type="caution">
    <text evidence="2">The sequence shown here is derived from an EMBL/GenBank/DDBJ whole genome shotgun (WGS) entry which is preliminary data.</text>
</comment>
<keyword evidence="3" id="KW-1185">Reference proteome</keyword>
<protein>
    <submittedName>
        <fullName evidence="2">Uncharacterized protein</fullName>
    </submittedName>
</protein>
<feature type="region of interest" description="Disordered" evidence="1">
    <location>
        <begin position="35"/>
        <end position="54"/>
    </location>
</feature>
<evidence type="ECO:0000313" key="3">
    <source>
        <dbReference type="Proteomes" id="UP000807025"/>
    </source>
</evidence>